<comment type="caution">
    <text evidence="1">The sequence shown here is derived from an EMBL/GenBank/DDBJ whole genome shotgun (WGS) entry which is preliminary data.</text>
</comment>
<evidence type="ECO:0000313" key="2">
    <source>
        <dbReference type="Proteomes" id="UP000244874"/>
    </source>
</evidence>
<accession>A0A2R7UGK3</accession>
<dbReference type="Proteomes" id="UP000244874">
    <property type="component" value="Unassembled WGS sequence"/>
</dbReference>
<name>A0A2R7UGK3_PSEDL</name>
<dbReference type="AlphaFoldDB" id="A0A2R7UGK3"/>
<sequence>MSVLPAPPSHIWHANCDPCGSGHAREEYNAVDGTGCAGVRGHARSHRDHSRLWFLSKAVALQGHS</sequence>
<gene>
    <name evidence="1" type="ORF">DBB42_15665</name>
</gene>
<organism evidence="1 2">
    <name type="scientific">Pseudomonas plecoglossicida</name>
    <dbReference type="NCBI Taxonomy" id="70775"/>
    <lineage>
        <taxon>Bacteria</taxon>
        <taxon>Pseudomonadati</taxon>
        <taxon>Pseudomonadota</taxon>
        <taxon>Gammaproteobacteria</taxon>
        <taxon>Pseudomonadales</taxon>
        <taxon>Pseudomonadaceae</taxon>
        <taxon>Pseudomonas</taxon>
    </lineage>
</organism>
<protein>
    <submittedName>
        <fullName evidence="1">Uncharacterized protein</fullName>
    </submittedName>
</protein>
<dbReference type="EMBL" id="QANO01000121">
    <property type="protein sequence ID" value="PTU51327.1"/>
    <property type="molecule type" value="Genomic_DNA"/>
</dbReference>
<reference evidence="1 2" key="1">
    <citation type="submission" date="2018-04" db="EMBL/GenBank/DDBJ databases">
        <authorList>
            <person name="Go L.Y."/>
            <person name="Mitchell J.A."/>
        </authorList>
    </citation>
    <scope>NUCLEOTIDE SEQUENCE [LARGE SCALE GENOMIC DNA]</scope>
    <source>
        <strain evidence="1 2">KCJK7865</strain>
    </source>
</reference>
<evidence type="ECO:0000313" key="1">
    <source>
        <dbReference type="EMBL" id="PTU51327.1"/>
    </source>
</evidence>
<proteinExistence type="predicted"/>